<keyword evidence="4 5" id="KW-0472">Membrane</keyword>
<dbReference type="InterPro" id="IPR023395">
    <property type="entry name" value="MCP_dom_sf"/>
</dbReference>
<dbReference type="PROSITE" id="PS50920">
    <property type="entry name" value="SOLCAR"/>
    <property type="match status" value="2"/>
</dbReference>
<reference evidence="6" key="1">
    <citation type="journal article" date="2020" name="Nature">
        <title>Giant virus diversity and host interactions through global metagenomics.</title>
        <authorList>
            <person name="Schulz F."/>
            <person name="Roux S."/>
            <person name="Paez-Espino D."/>
            <person name="Jungbluth S."/>
            <person name="Walsh D.A."/>
            <person name="Denef V.J."/>
            <person name="McMahon K.D."/>
            <person name="Konstantinidis K.T."/>
            <person name="Eloe-Fadrosh E.A."/>
            <person name="Kyrpides N.C."/>
            <person name="Woyke T."/>
        </authorList>
    </citation>
    <scope>NUCLEOTIDE SEQUENCE</scope>
    <source>
        <strain evidence="6">GVMAG-M-3300027736-24</strain>
    </source>
</reference>
<evidence type="ECO:0000256" key="3">
    <source>
        <dbReference type="ARBA" id="ARBA00022737"/>
    </source>
</evidence>
<keyword evidence="3" id="KW-0677">Repeat</keyword>
<dbReference type="SUPFAM" id="SSF103506">
    <property type="entry name" value="Mitochondrial carrier"/>
    <property type="match status" value="1"/>
</dbReference>
<dbReference type="AlphaFoldDB" id="A0A6C0JNR4"/>
<keyword evidence="5" id="KW-1133">Transmembrane helix</keyword>
<evidence type="ECO:0000256" key="2">
    <source>
        <dbReference type="ARBA" id="ARBA00022692"/>
    </source>
</evidence>
<name>A0A6C0JNR4_9ZZZZ</name>
<evidence type="ECO:0000256" key="1">
    <source>
        <dbReference type="ARBA" id="ARBA00004141"/>
    </source>
</evidence>
<evidence type="ECO:0000256" key="4">
    <source>
        <dbReference type="ARBA" id="ARBA00023136"/>
    </source>
</evidence>
<dbReference type="EMBL" id="MN740417">
    <property type="protein sequence ID" value="QHU05518.1"/>
    <property type="molecule type" value="Genomic_DNA"/>
</dbReference>
<organism evidence="6">
    <name type="scientific">viral metagenome</name>
    <dbReference type="NCBI Taxonomy" id="1070528"/>
    <lineage>
        <taxon>unclassified sequences</taxon>
        <taxon>metagenomes</taxon>
        <taxon>organismal metagenomes</taxon>
    </lineage>
</organism>
<feature type="transmembrane region" description="Helical" evidence="5">
    <location>
        <begin position="157"/>
        <end position="177"/>
    </location>
</feature>
<protein>
    <recommendedName>
        <fullName evidence="7">Mitochondrial carrier protein</fullName>
    </recommendedName>
</protein>
<dbReference type="Pfam" id="PF00153">
    <property type="entry name" value="Mito_carr"/>
    <property type="match status" value="2"/>
</dbReference>
<dbReference type="InterPro" id="IPR018108">
    <property type="entry name" value="MCP_transmembrane"/>
</dbReference>
<accession>A0A6C0JNR4</accession>
<evidence type="ECO:0000313" key="6">
    <source>
        <dbReference type="EMBL" id="QHU05518.1"/>
    </source>
</evidence>
<evidence type="ECO:0000256" key="5">
    <source>
        <dbReference type="SAM" id="Phobius"/>
    </source>
</evidence>
<feature type="transmembrane region" description="Helical" evidence="5">
    <location>
        <begin position="198"/>
        <end position="222"/>
    </location>
</feature>
<dbReference type="Gene3D" id="1.50.40.10">
    <property type="entry name" value="Mitochondrial carrier domain"/>
    <property type="match status" value="1"/>
</dbReference>
<proteinExistence type="predicted"/>
<evidence type="ECO:0008006" key="7">
    <source>
        <dbReference type="Google" id="ProtNLM"/>
    </source>
</evidence>
<dbReference type="GO" id="GO:0016020">
    <property type="term" value="C:membrane"/>
    <property type="evidence" value="ECO:0007669"/>
    <property type="project" value="UniProtKB-SubCell"/>
</dbReference>
<dbReference type="PANTHER" id="PTHR24089">
    <property type="entry name" value="SOLUTE CARRIER FAMILY 25"/>
    <property type="match status" value="1"/>
</dbReference>
<keyword evidence="2 5" id="KW-0812">Transmembrane</keyword>
<sequence>MERIKDYIPGYLQGITRVLISYPFDYIRIFLQINNKDNIKQIIKTNNLYKGVSIPLFIVPIDRAISFKLYETLKSKNYNKLECAIYPSILSSAYMTPINIINYNYIYYKKNIYLTIKNSILNNMYRGNIVELTRNISSSSLFLINYNYLSGISNNHFFNGILSSIMMWVIVYPLDTIKTKKFIENKTYIDIFKNTKLLYYYRGINIVFLKTIPSAGIGMYVYENSKKYLN</sequence>
<comment type="subcellular location">
    <subcellularLocation>
        <location evidence="1">Membrane</location>
        <topology evidence="1">Multi-pass membrane protein</topology>
    </subcellularLocation>
</comment>